<dbReference type="GO" id="GO:0004834">
    <property type="term" value="F:tryptophan synthase activity"/>
    <property type="evidence" value="ECO:0007669"/>
    <property type="project" value="UniProtKB-UniRule"/>
</dbReference>
<evidence type="ECO:0000256" key="9">
    <source>
        <dbReference type="ARBA" id="ARBA00023141"/>
    </source>
</evidence>
<dbReference type="NCBIfam" id="TIGR00263">
    <property type="entry name" value="trpB"/>
    <property type="match status" value="1"/>
</dbReference>
<evidence type="ECO:0000313" key="16">
    <source>
        <dbReference type="EMBL" id="VFK11932.1"/>
    </source>
</evidence>
<keyword evidence="8 12" id="KW-0663">Pyridoxal phosphate</keyword>
<comment type="similarity">
    <text evidence="4 12">Belongs to the TrpB family.</text>
</comment>
<evidence type="ECO:0000256" key="3">
    <source>
        <dbReference type="ARBA" id="ARBA00004733"/>
    </source>
</evidence>
<comment type="catalytic activity">
    <reaction evidence="11 12">
        <text>(1S,2R)-1-C-(indol-3-yl)glycerol 3-phosphate + L-serine = D-glyceraldehyde 3-phosphate + L-tryptophan + H2O</text>
        <dbReference type="Rhea" id="RHEA:10532"/>
        <dbReference type="ChEBI" id="CHEBI:15377"/>
        <dbReference type="ChEBI" id="CHEBI:33384"/>
        <dbReference type="ChEBI" id="CHEBI:57912"/>
        <dbReference type="ChEBI" id="CHEBI:58866"/>
        <dbReference type="ChEBI" id="CHEBI:59776"/>
        <dbReference type="EC" id="4.2.1.20"/>
    </reaction>
</comment>
<keyword evidence="7 12" id="KW-0822">Tryptophan biosynthesis</keyword>
<feature type="domain" description="Tryptophan synthase beta chain-like PALP" evidence="13">
    <location>
        <begin position="94"/>
        <end position="418"/>
    </location>
</feature>
<evidence type="ECO:0000313" key="15">
    <source>
        <dbReference type="EMBL" id="VFJ74434.1"/>
    </source>
</evidence>
<comment type="cofactor">
    <cofactor evidence="1 12">
        <name>pyridoxal 5'-phosphate</name>
        <dbReference type="ChEBI" id="CHEBI:597326"/>
    </cofactor>
</comment>
<dbReference type="GO" id="GO:0005737">
    <property type="term" value="C:cytoplasm"/>
    <property type="evidence" value="ECO:0007669"/>
    <property type="project" value="TreeGrafter"/>
</dbReference>
<dbReference type="CDD" id="cd06446">
    <property type="entry name" value="Trp-synth_B"/>
    <property type="match status" value="1"/>
</dbReference>
<gene>
    <name evidence="12" type="primary">trpB</name>
    <name evidence="15" type="ORF">BECKFM1743A_GA0114220_107781</name>
    <name evidence="16" type="ORF">BECKFM1743B_GA0114221_102155</name>
    <name evidence="14" type="ORF">BECKFM1743C_GA0114222_107491</name>
</gene>
<dbReference type="EMBL" id="CAADFL010000215">
    <property type="protein sequence ID" value="VFK11932.1"/>
    <property type="molecule type" value="Genomic_DNA"/>
</dbReference>
<dbReference type="UniPathway" id="UPA00035">
    <property type="reaction ID" value="UER00044"/>
</dbReference>
<evidence type="ECO:0000256" key="5">
    <source>
        <dbReference type="ARBA" id="ARBA00011270"/>
    </source>
</evidence>
<dbReference type="EMBL" id="CAADFA010000749">
    <property type="protein sequence ID" value="VFJ73709.1"/>
    <property type="molecule type" value="Genomic_DNA"/>
</dbReference>
<proteinExistence type="inferred from homology"/>
<evidence type="ECO:0000256" key="4">
    <source>
        <dbReference type="ARBA" id="ARBA00009982"/>
    </source>
</evidence>
<dbReference type="SUPFAM" id="SSF53686">
    <property type="entry name" value="Tryptophan synthase beta subunit-like PLP-dependent enzymes"/>
    <property type="match status" value="1"/>
</dbReference>
<evidence type="ECO:0000256" key="1">
    <source>
        <dbReference type="ARBA" id="ARBA00001933"/>
    </source>
</evidence>
<evidence type="ECO:0000256" key="2">
    <source>
        <dbReference type="ARBA" id="ARBA00002786"/>
    </source>
</evidence>
<dbReference type="FunFam" id="3.40.50.1100:FF:000004">
    <property type="entry name" value="Tryptophan synthase beta chain"/>
    <property type="match status" value="1"/>
</dbReference>
<dbReference type="EC" id="4.2.1.20" evidence="12"/>
<dbReference type="InterPro" id="IPR006654">
    <property type="entry name" value="Trp_synth_beta"/>
</dbReference>
<dbReference type="AlphaFoldDB" id="A0A450TY27"/>
<dbReference type="InterPro" id="IPR001926">
    <property type="entry name" value="TrpB-like_PALP"/>
</dbReference>
<accession>A0A450TY27</accession>
<dbReference type="InterPro" id="IPR023026">
    <property type="entry name" value="Trp_synth_beta/beta-like"/>
</dbReference>
<evidence type="ECO:0000256" key="12">
    <source>
        <dbReference type="HAMAP-Rule" id="MF_00133"/>
    </source>
</evidence>
<evidence type="ECO:0000259" key="13">
    <source>
        <dbReference type="Pfam" id="PF00291"/>
    </source>
</evidence>
<dbReference type="HAMAP" id="MF_00133">
    <property type="entry name" value="Trp_synth_beta"/>
    <property type="match status" value="1"/>
</dbReference>
<dbReference type="PIRSF" id="PIRSF001413">
    <property type="entry name" value="Trp_syn_beta"/>
    <property type="match status" value="1"/>
</dbReference>
<comment type="function">
    <text evidence="2 12">The beta subunit is responsible for the synthesis of L-tryptophan from indole and L-serine.</text>
</comment>
<evidence type="ECO:0000313" key="14">
    <source>
        <dbReference type="EMBL" id="VFJ73709.1"/>
    </source>
</evidence>
<evidence type="ECO:0000256" key="10">
    <source>
        <dbReference type="ARBA" id="ARBA00023239"/>
    </source>
</evidence>
<comment type="subunit">
    <text evidence="5 12">Tetramer of two alpha and two beta chains.</text>
</comment>
<dbReference type="InterPro" id="IPR036052">
    <property type="entry name" value="TrpB-like_PALP_sf"/>
</dbReference>
<sequence length="435" mass="46816">MLARNHGYVTRFDDPIIRIPPFEHITHTHPMNAPSPILSTPLPDQNGRFGPYGGKFVAETLMGPIEELRTAYERYLQDPDFLAELDADLAHYVGRPSPLYFARRWSEHLGGARVYLKREDLNHTGAHKINNTVGQALLAKRMGKERVIAETGAGQHGVATATVAARLGLECVVYMGTEDIARQAVNVYRMKLLGAQVVPVSSGSKTLKDALNEALRDWVTNVDNTFYIIGTVAGPHPYPAMVRDFQAVIGREARAQVLVQAGRLPDALVACVGGGSNAMGLFYSFLADREVKLIGVEGGGEGLATSRHAAPLCAGRPGILHGNRTYLMEDGDGQILATHSISAGLDYPGVGPEHAWLKDTGRASYVAATDEEALAAFHDLTRIEGIMPALESSHALAHVAKLAPEMGRDEIIVASLSGRGDKDIHTVATLGGIEI</sequence>
<dbReference type="EMBL" id="CAADEZ010000778">
    <property type="protein sequence ID" value="VFJ74434.1"/>
    <property type="molecule type" value="Genomic_DNA"/>
</dbReference>
<reference evidence="15" key="1">
    <citation type="submission" date="2019-02" db="EMBL/GenBank/DDBJ databases">
        <authorList>
            <person name="Gruber-Vodicka R. H."/>
            <person name="Seah K. B. B."/>
        </authorList>
    </citation>
    <scope>NUCLEOTIDE SEQUENCE</scope>
    <source>
        <strain evidence="15">BECK_BZ163</strain>
        <strain evidence="16">BECK_BZ164</strain>
        <strain evidence="14">BECK_BZ165</strain>
    </source>
</reference>
<comment type="pathway">
    <text evidence="3 12">Amino-acid biosynthesis; L-tryptophan biosynthesis; L-tryptophan from chorismate: step 5/5.</text>
</comment>
<evidence type="ECO:0000256" key="11">
    <source>
        <dbReference type="ARBA" id="ARBA00049047"/>
    </source>
</evidence>
<dbReference type="PROSITE" id="PS00168">
    <property type="entry name" value="TRP_SYNTHASE_BETA"/>
    <property type="match status" value="1"/>
</dbReference>
<protein>
    <recommendedName>
        <fullName evidence="12">Tryptophan synthase beta chain</fullName>
        <ecNumber evidence="12">4.2.1.20</ecNumber>
    </recommendedName>
</protein>
<organism evidence="15">
    <name type="scientific">Candidatus Kentrum sp. FM</name>
    <dbReference type="NCBI Taxonomy" id="2126340"/>
    <lineage>
        <taxon>Bacteria</taxon>
        <taxon>Pseudomonadati</taxon>
        <taxon>Pseudomonadota</taxon>
        <taxon>Gammaproteobacteria</taxon>
        <taxon>Candidatus Kentrum</taxon>
    </lineage>
</organism>
<keyword evidence="10 12" id="KW-0456">Lyase</keyword>
<evidence type="ECO:0000256" key="7">
    <source>
        <dbReference type="ARBA" id="ARBA00022822"/>
    </source>
</evidence>
<dbReference type="Gene3D" id="3.40.50.1100">
    <property type="match status" value="2"/>
</dbReference>
<dbReference type="FunFam" id="3.40.50.1100:FF:000001">
    <property type="entry name" value="Tryptophan synthase beta chain"/>
    <property type="match status" value="1"/>
</dbReference>
<keyword evidence="6 12" id="KW-0028">Amino-acid biosynthesis</keyword>
<dbReference type="PANTHER" id="PTHR48077:SF3">
    <property type="entry name" value="TRYPTOPHAN SYNTHASE"/>
    <property type="match status" value="1"/>
</dbReference>
<evidence type="ECO:0000256" key="8">
    <source>
        <dbReference type="ARBA" id="ARBA00022898"/>
    </source>
</evidence>
<feature type="modified residue" description="N6-(pyridoxal phosphate)lysine" evidence="12">
    <location>
        <position position="128"/>
    </location>
</feature>
<dbReference type="Pfam" id="PF00291">
    <property type="entry name" value="PALP"/>
    <property type="match status" value="1"/>
</dbReference>
<keyword evidence="9 12" id="KW-0057">Aromatic amino acid biosynthesis</keyword>
<dbReference type="PANTHER" id="PTHR48077">
    <property type="entry name" value="TRYPTOPHAN SYNTHASE-RELATED"/>
    <property type="match status" value="1"/>
</dbReference>
<evidence type="ECO:0000256" key="6">
    <source>
        <dbReference type="ARBA" id="ARBA00022605"/>
    </source>
</evidence>
<dbReference type="InterPro" id="IPR006653">
    <property type="entry name" value="Trp_synth_b_CS"/>
</dbReference>
<name>A0A450TY27_9GAMM</name>